<evidence type="ECO:0000313" key="8">
    <source>
        <dbReference type="WormBase" id="Bm11309"/>
    </source>
</evidence>
<feature type="transmembrane region" description="Helical" evidence="5">
    <location>
        <begin position="78"/>
        <end position="98"/>
    </location>
</feature>
<dbReference type="WormBase" id="Bm11309">
    <property type="protein sequence ID" value="BM42091"/>
    <property type="gene ID" value="WBGene00231570"/>
    <property type="gene designation" value="Bma-pgp-3"/>
</dbReference>
<dbReference type="GO" id="GO:0140359">
    <property type="term" value="F:ABC-type transporter activity"/>
    <property type="evidence" value="ECO:0007669"/>
    <property type="project" value="InterPro"/>
</dbReference>
<evidence type="ECO:0000313" key="7">
    <source>
        <dbReference type="EMBL" id="CDQ07047.1"/>
    </source>
</evidence>
<dbReference type="InterPro" id="IPR036640">
    <property type="entry name" value="ABC1_TM_sf"/>
</dbReference>
<keyword evidence="4 5" id="KW-0472">Membrane</keyword>
<keyword evidence="3 5" id="KW-1133">Transmembrane helix</keyword>
<dbReference type="GO" id="GO:0005524">
    <property type="term" value="F:ATP binding"/>
    <property type="evidence" value="ECO:0007669"/>
    <property type="project" value="InterPro"/>
</dbReference>
<evidence type="ECO:0000259" key="6">
    <source>
        <dbReference type="PROSITE" id="PS50929"/>
    </source>
</evidence>
<evidence type="ECO:0000256" key="5">
    <source>
        <dbReference type="SAM" id="Phobius"/>
    </source>
</evidence>
<dbReference type="SUPFAM" id="SSF90123">
    <property type="entry name" value="ABC transporter transmembrane region"/>
    <property type="match status" value="1"/>
</dbReference>
<evidence type="ECO:0000256" key="3">
    <source>
        <dbReference type="ARBA" id="ARBA00022989"/>
    </source>
</evidence>
<comment type="subcellular location">
    <subcellularLocation>
        <location evidence="1">Membrane</location>
        <topology evidence="1">Multi-pass membrane protein</topology>
    </subcellularLocation>
</comment>
<evidence type="ECO:0000256" key="2">
    <source>
        <dbReference type="ARBA" id="ARBA00022692"/>
    </source>
</evidence>
<organism evidence="7">
    <name type="scientific">Brugia malayi</name>
    <name type="common">Filarial nematode worm</name>
    <dbReference type="NCBI Taxonomy" id="6279"/>
    <lineage>
        <taxon>Eukaryota</taxon>
        <taxon>Metazoa</taxon>
        <taxon>Ecdysozoa</taxon>
        <taxon>Nematoda</taxon>
        <taxon>Chromadorea</taxon>
        <taxon>Rhabditida</taxon>
        <taxon>Spirurina</taxon>
        <taxon>Spiruromorpha</taxon>
        <taxon>Filarioidea</taxon>
        <taxon>Onchocercidae</taxon>
        <taxon>Brugia</taxon>
    </lineage>
</organism>
<name>A0A0J9YCP2_BRUMA</name>
<dbReference type="EMBL" id="LN857532">
    <property type="protein sequence ID" value="CDQ07047.1"/>
    <property type="molecule type" value="Genomic_DNA"/>
</dbReference>
<keyword evidence="2 5" id="KW-0812">Transmembrane</keyword>
<dbReference type="OMA" id="MEMSCFF"/>
<dbReference type="AlphaFoldDB" id="A0A0J9YCP2"/>
<reference evidence="7" key="2">
    <citation type="submission" date="2012-12" db="EMBL/GenBank/DDBJ databases">
        <authorList>
            <person name="Gao Y.W."/>
            <person name="Fan S.T."/>
            <person name="Sun H.T."/>
            <person name="Wang Z."/>
            <person name="Gao X.L."/>
            <person name="Li Y.G."/>
            <person name="Wang T.C."/>
            <person name="Zhang K."/>
            <person name="Xu W.W."/>
            <person name="Yu Z.J."/>
            <person name="Xia X.Z."/>
        </authorList>
    </citation>
    <scope>NUCLEOTIDE SEQUENCE</scope>
    <source>
        <strain evidence="7">FR3</strain>
    </source>
</reference>
<dbReference type="GO" id="GO:0005886">
    <property type="term" value="C:plasma membrane"/>
    <property type="evidence" value="ECO:0007669"/>
    <property type="project" value="TreeGrafter"/>
</dbReference>
<dbReference type="InterPro" id="IPR039421">
    <property type="entry name" value="Type_1_exporter"/>
</dbReference>
<feature type="domain" description="ABC transmembrane type-1" evidence="6">
    <location>
        <begin position="23"/>
        <end position="99"/>
    </location>
</feature>
<dbReference type="PROSITE" id="PS50929">
    <property type="entry name" value="ABC_TM1F"/>
    <property type="match status" value="1"/>
</dbReference>
<accession>A0A0J9YCP2</accession>
<dbReference type="Gene3D" id="1.20.1560.10">
    <property type="entry name" value="ABC transporter type 1, transmembrane domain"/>
    <property type="match status" value="1"/>
</dbReference>
<evidence type="ECO:0000256" key="4">
    <source>
        <dbReference type="ARBA" id="ARBA00023136"/>
    </source>
</evidence>
<dbReference type="Pfam" id="PF00664">
    <property type="entry name" value="ABC_membrane"/>
    <property type="match status" value="1"/>
</dbReference>
<dbReference type="PANTHER" id="PTHR24222:SF76">
    <property type="entry name" value="MYCOBACTIN IMPORT ATP-BINDING_PERMEASE PROTEIN IRTB"/>
    <property type="match status" value="1"/>
</dbReference>
<evidence type="ECO:0000256" key="1">
    <source>
        <dbReference type="ARBA" id="ARBA00004141"/>
    </source>
</evidence>
<dbReference type="PANTHER" id="PTHR24222">
    <property type="entry name" value="ABC TRANSPORTER B FAMILY"/>
    <property type="match status" value="1"/>
</dbReference>
<sequence length="99" mass="11224">MTDALIAGQVSLKNGTFNMEMSCFFTLSERQAHEIRKRFFAALLRQQMAWYDKNEAGVLTNKLSAGIDRIKDGIGDKFGILLQASTHFIFGIIIGLYYR</sequence>
<proteinExistence type="predicted"/>
<protein>
    <submittedName>
        <fullName evidence="7">Bm11309</fullName>
    </submittedName>
</protein>
<reference evidence="7" key="1">
    <citation type="journal article" date="2007" name="Science">
        <title>Draft genome of the filarial nematode parasite Brugia malayi.</title>
        <authorList>
            <person name="Ghedin E."/>
            <person name="Wang S."/>
            <person name="Spiro D."/>
            <person name="Caler E."/>
            <person name="Zhao Q."/>
            <person name="Crabtree J."/>
            <person name="Allen J.E."/>
            <person name="Delcher A.L."/>
            <person name="Guiliano D.B."/>
            <person name="Miranda-Saavedra D."/>
            <person name="Angiuoli S.V."/>
            <person name="Creasy T."/>
            <person name="Amedeo P."/>
            <person name="Haas B."/>
            <person name="El-Sayed N.M."/>
            <person name="Wortman J.R."/>
            <person name="Feldblyum T."/>
            <person name="Tallon L."/>
            <person name="Schatz M."/>
            <person name="Shumway M."/>
            <person name="Koo H."/>
            <person name="Salzberg S.L."/>
            <person name="Schobel S."/>
            <person name="Pertea M."/>
            <person name="Pop M."/>
            <person name="White O."/>
            <person name="Barton G.J."/>
            <person name="Carlow C.K."/>
            <person name="Crawford M.J."/>
            <person name="Daub J."/>
            <person name="Dimmic M.W."/>
            <person name="Estes C.F."/>
            <person name="Foster J.M."/>
            <person name="Ganatra M."/>
            <person name="Gregory W.F."/>
            <person name="Johnson N.M."/>
            <person name="Jin J."/>
            <person name="Komuniecki R."/>
            <person name="Korf I."/>
            <person name="Kumar S."/>
            <person name="Laney S."/>
            <person name="Li B.W."/>
            <person name="Li W."/>
            <person name="Lindblom T.H."/>
            <person name="Lustigman S."/>
            <person name="Ma D."/>
            <person name="Maina C.V."/>
            <person name="Martin D.M."/>
            <person name="McCarter J.P."/>
            <person name="McReynolds L."/>
            <person name="Mitreva M."/>
            <person name="Nutman T.B."/>
            <person name="Parkinson J."/>
            <person name="Peregrin-Alvarez J.M."/>
            <person name="Poole C."/>
            <person name="Ren Q."/>
            <person name="Saunders L."/>
            <person name="Sluder A.E."/>
            <person name="Smith K."/>
            <person name="Stanke M."/>
            <person name="Unnasch T.R."/>
            <person name="Ware J."/>
            <person name="Wei A.D."/>
            <person name="Weil G."/>
            <person name="Williams D.J."/>
            <person name="Zhang Y."/>
            <person name="Williams S.A."/>
            <person name="Fraser-Liggett C."/>
            <person name="Slatko B."/>
            <person name="Blaxter M.L."/>
            <person name="Scott A.L."/>
        </authorList>
    </citation>
    <scope>NUCLEOTIDE SEQUENCE</scope>
    <source>
        <strain evidence="7">FR3</strain>
    </source>
</reference>
<dbReference type="InterPro" id="IPR011527">
    <property type="entry name" value="ABC1_TM_dom"/>
</dbReference>
<gene>
    <name evidence="8" type="primary">bma-pgp-3</name>
    <name evidence="7 8" type="ORF">Bm11309</name>
    <name evidence="7" type="ORF">BM_Bm11309</name>
</gene>